<dbReference type="Proteomes" id="UP001497680">
    <property type="component" value="Unassembled WGS sequence"/>
</dbReference>
<reference evidence="1 2" key="1">
    <citation type="journal article" date="2022" name="New Phytol.">
        <title>Ecological generalism drives hyperdiversity of secondary metabolite gene clusters in xylarialean endophytes.</title>
        <authorList>
            <person name="Franco M.E.E."/>
            <person name="Wisecaver J.H."/>
            <person name="Arnold A.E."/>
            <person name="Ju Y.M."/>
            <person name="Slot J.C."/>
            <person name="Ahrendt S."/>
            <person name="Moore L.P."/>
            <person name="Eastman K.E."/>
            <person name="Scott K."/>
            <person name="Konkel Z."/>
            <person name="Mondo S.J."/>
            <person name="Kuo A."/>
            <person name="Hayes R.D."/>
            <person name="Haridas S."/>
            <person name="Andreopoulos B."/>
            <person name="Riley R."/>
            <person name="LaButti K."/>
            <person name="Pangilinan J."/>
            <person name="Lipzen A."/>
            <person name="Amirebrahimi M."/>
            <person name="Yan J."/>
            <person name="Adam C."/>
            <person name="Keymanesh K."/>
            <person name="Ng V."/>
            <person name="Louie K."/>
            <person name="Northen T."/>
            <person name="Drula E."/>
            <person name="Henrissat B."/>
            <person name="Hsieh H.M."/>
            <person name="Youens-Clark K."/>
            <person name="Lutzoni F."/>
            <person name="Miadlikowska J."/>
            <person name="Eastwood D.C."/>
            <person name="Hamelin R.C."/>
            <person name="Grigoriev I.V."/>
            <person name="U'Ren J.M."/>
        </authorList>
    </citation>
    <scope>NUCLEOTIDE SEQUENCE [LARGE SCALE GENOMIC DNA]</scope>
    <source>
        <strain evidence="1 2">ER1909</strain>
    </source>
</reference>
<accession>A0ACC0CZU0</accession>
<evidence type="ECO:0000313" key="1">
    <source>
        <dbReference type="EMBL" id="KAI6085972.1"/>
    </source>
</evidence>
<sequence length="278" mass="31601">MASFDDNDFDSDFSGEFDGELDTGPLVLDIANTHASNDALLEQKEVGRFFDQIRQATRPSDAGCKWLGNIPYDLGRTAIPLCKDISTDTHYQLHPCNPQLPLYRTDAKDPHFYIRQLIEKVAPDDYRSLALVVPFGRLFVNKPNPQGENGRLSKWTGFEVYFDLSLNIWFVFNQDSLASRDSCWFPVKCSLFGDNITPDATECLNGETCLFEHDEMLEAAPFQTAVAFTGRDSRDFMAIPFKSYQSWIRNSRNQSEVILRQVGRDYVDKNISSTLPIP</sequence>
<name>A0ACC0CZU0_9PEZI</name>
<organism evidence="1 2">
    <name type="scientific">Hypoxylon rubiginosum</name>
    <dbReference type="NCBI Taxonomy" id="110542"/>
    <lineage>
        <taxon>Eukaryota</taxon>
        <taxon>Fungi</taxon>
        <taxon>Dikarya</taxon>
        <taxon>Ascomycota</taxon>
        <taxon>Pezizomycotina</taxon>
        <taxon>Sordariomycetes</taxon>
        <taxon>Xylariomycetidae</taxon>
        <taxon>Xylariales</taxon>
        <taxon>Hypoxylaceae</taxon>
        <taxon>Hypoxylon</taxon>
    </lineage>
</organism>
<dbReference type="EMBL" id="MU394320">
    <property type="protein sequence ID" value="KAI6085972.1"/>
    <property type="molecule type" value="Genomic_DNA"/>
</dbReference>
<comment type="caution">
    <text evidence="1">The sequence shown here is derived from an EMBL/GenBank/DDBJ whole genome shotgun (WGS) entry which is preliminary data.</text>
</comment>
<evidence type="ECO:0000313" key="2">
    <source>
        <dbReference type="Proteomes" id="UP001497680"/>
    </source>
</evidence>
<keyword evidence="2" id="KW-1185">Reference proteome</keyword>
<proteinExistence type="predicted"/>
<protein>
    <submittedName>
        <fullName evidence="1">Uncharacterized protein</fullName>
    </submittedName>
</protein>
<gene>
    <name evidence="1" type="ORF">F4821DRAFT_239541</name>
</gene>